<keyword evidence="3" id="KW-0106">Calcium</keyword>
<dbReference type="InterPro" id="IPR030476">
    <property type="entry name" value="Pentaxin_CS"/>
</dbReference>
<dbReference type="Gene3D" id="2.60.120.200">
    <property type="match status" value="1"/>
</dbReference>
<evidence type="ECO:0000256" key="7">
    <source>
        <dbReference type="SAM" id="MobiDB-lite"/>
    </source>
</evidence>
<organism evidence="10">
    <name type="scientific">Stegastes partitus</name>
    <name type="common">bicolor damselfish</name>
    <dbReference type="NCBI Taxonomy" id="144197"/>
    <lineage>
        <taxon>Eukaryota</taxon>
        <taxon>Metazoa</taxon>
        <taxon>Chordata</taxon>
        <taxon>Craniata</taxon>
        <taxon>Vertebrata</taxon>
        <taxon>Euteleostomi</taxon>
        <taxon>Actinopterygii</taxon>
        <taxon>Neopterygii</taxon>
        <taxon>Teleostei</taxon>
        <taxon>Neoteleostei</taxon>
        <taxon>Acanthomorphata</taxon>
        <taxon>Ovalentaria</taxon>
        <taxon>Pomacentridae</taxon>
        <taxon>Stegastes</taxon>
    </lineage>
</organism>
<comment type="cofactor">
    <cofactor evidence="1">
        <name>Ca(2+)</name>
        <dbReference type="ChEBI" id="CHEBI:29108"/>
    </cofactor>
</comment>
<evidence type="ECO:0000256" key="4">
    <source>
        <dbReference type="ARBA" id="ARBA00023157"/>
    </source>
</evidence>
<evidence type="ECO:0000256" key="1">
    <source>
        <dbReference type="ARBA" id="ARBA00001913"/>
    </source>
</evidence>
<dbReference type="PANTHER" id="PTHR19277">
    <property type="entry name" value="PENTRAXIN"/>
    <property type="match status" value="1"/>
</dbReference>
<dbReference type="PANTHER" id="PTHR19277:SF3">
    <property type="entry name" value="NEURONAL PENTRAXIN-1-RELATED"/>
    <property type="match status" value="1"/>
</dbReference>
<dbReference type="FunFam" id="2.60.120.200:FF:000012">
    <property type="entry name" value="neuronal pentraxin receptor"/>
    <property type="match status" value="1"/>
</dbReference>
<evidence type="ECO:0000256" key="8">
    <source>
        <dbReference type="SAM" id="Phobius"/>
    </source>
</evidence>
<dbReference type="PRINTS" id="PR00895">
    <property type="entry name" value="PENTAXIN"/>
</dbReference>
<proteinExistence type="predicted"/>
<reference evidence="10" key="1">
    <citation type="submission" date="2023-09" db="UniProtKB">
        <authorList>
            <consortium name="Ensembl"/>
        </authorList>
    </citation>
    <scope>IDENTIFICATION</scope>
</reference>
<evidence type="ECO:0000313" key="10">
    <source>
        <dbReference type="Ensembl" id="ENSSPAP00000018856.1"/>
    </source>
</evidence>
<comment type="caution">
    <text evidence="6">Lacks conserved residue(s) required for the propagation of feature annotation.</text>
</comment>
<accession>A0A3B5AEP3</accession>
<evidence type="ECO:0000256" key="2">
    <source>
        <dbReference type="ARBA" id="ARBA00022723"/>
    </source>
</evidence>
<dbReference type="STRING" id="144197.ENSSPAP00000018856"/>
<dbReference type="SUPFAM" id="SSF49899">
    <property type="entry name" value="Concanavalin A-like lectins/glucanases"/>
    <property type="match status" value="1"/>
</dbReference>
<keyword evidence="4" id="KW-1015">Disulfide bond</keyword>
<keyword evidence="8" id="KW-1133">Transmembrane helix</keyword>
<evidence type="ECO:0000256" key="3">
    <source>
        <dbReference type="ARBA" id="ARBA00022837"/>
    </source>
</evidence>
<evidence type="ECO:0000256" key="5">
    <source>
        <dbReference type="ARBA" id="ARBA00023180"/>
    </source>
</evidence>
<dbReference type="InterPro" id="IPR013320">
    <property type="entry name" value="ConA-like_dom_sf"/>
</dbReference>
<dbReference type="Pfam" id="PF00354">
    <property type="entry name" value="Pentaxin"/>
    <property type="match status" value="1"/>
</dbReference>
<feature type="compositionally biased region" description="Basic and acidic residues" evidence="7">
    <location>
        <begin position="190"/>
        <end position="212"/>
    </location>
</feature>
<evidence type="ECO:0000256" key="6">
    <source>
        <dbReference type="PROSITE-ProRule" id="PRU01172"/>
    </source>
</evidence>
<dbReference type="PROSITE" id="PS51828">
    <property type="entry name" value="PTX_2"/>
    <property type="match status" value="1"/>
</dbReference>
<feature type="transmembrane region" description="Helical" evidence="8">
    <location>
        <begin position="12"/>
        <end position="33"/>
    </location>
</feature>
<dbReference type="AlphaFoldDB" id="A0A3B5AEP3"/>
<feature type="region of interest" description="Disordered" evidence="7">
    <location>
        <begin position="190"/>
        <end position="216"/>
    </location>
</feature>
<dbReference type="InterPro" id="IPR051360">
    <property type="entry name" value="Neuronal_Pentraxin_Related"/>
</dbReference>
<name>A0A3B5AEP3_9TELE</name>
<dbReference type="GO" id="GO:0046872">
    <property type="term" value="F:metal ion binding"/>
    <property type="evidence" value="ECO:0007669"/>
    <property type="project" value="UniProtKB-KW"/>
</dbReference>
<sequence>MPLSARHQQWVGATLGLVLPFFPLRSLIFYYFLSCAAAAGSLPGIEYDYGISPKFVCTPIPPEADPSCYSPPSVPHGPSSAKATILHLRESLVRQKETILDQRETIRELTAKLTLCEGFGGHHSTGHHDNHHDNHHNDVLTLLEIVLVTWCFMCPQARNSSSSYSSSLRELLQRKINALEEQLHSYYRDHHDYGHHNDHHGDHHDDHHDDHHGNHKKLKNPNAFLLDFPMKTNYMYARMKRSVVNEIFAMTICVWLKAGAGPGLGTPFSYAVPGQANELVLMEWGSNPMELLINDKAVTLPITMTDGKWHHVCVTWSTRDGVWEAYQDGVKKGSGQNLSAWHPIKPGGIFILGQEQDTMGGRFDVTQSFMGELSDLQFWSRVLTSSEIHSQATCGGHLIGDVMSWSEEMVELHGGLTELDFDPCH</sequence>
<keyword evidence="5" id="KW-0325">Glycoprotein</keyword>
<evidence type="ECO:0000259" key="9">
    <source>
        <dbReference type="PROSITE" id="PS51828"/>
    </source>
</evidence>
<dbReference type="Ensembl" id="ENSSPAT00000019142.1">
    <property type="protein sequence ID" value="ENSSPAP00000018856.1"/>
    <property type="gene ID" value="ENSSPAG00000014222.1"/>
</dbReference>
<keyword evidence="8" id="KW-0812">Transmembrane</keyword>
<dbReference type="SMART" id="SM00159">
    <property type="entry name" value="PTX"/>
    <property type="match status" value="1"/>
</dbReference>
<dbReference type="InterPro" id="IPR001759">
    <property type="entry name" value="PTX_dom"/>
</dbReference>
<protein>
    <submittedName>
        <fullName evidence="10">Neuronal pentraxin-1-like</fullName>
    </submittedName>
</protein>
<keyword evidence="8" id="KW-0472">Membrane</keyword>
<feature type="domain" description="Pentraxin (PTX)" evidence="9">
    <location>
        <begin position="222"/>
        <end position="424"/>
    </location>
</feature>
<keyword evidence="2" id="KW-0479">Metal-binding</keyword>
<dbReference type="PROSITE" id="PS00289">
    <property type="entry name" value="PTX_1"/>
    <property type="match status" value="1"/>
</dbReference>
<dbReference type="GeneTree" id="ENSGT01060000248591"/>